<dbReference type="STRING" id="1550231.SAMN05660662_1646"/>
<dbReference type="CDD" id="cd00761">
    <property type="entry name" value="Glyco_tranf_GTA_type"/>
    <property type="match status" value="1"/>
</dbReference>
<evidence type="ECO:0000313" key="7">
    <source>
        <dbReference type="Proteomes" id="UP000199406"/>
    </source>
</evidence>
<sequence>MTAGPEILVTIAVLTFRRPDDLAELLPLLLAQAAENEGAGRRVDVLVVDNDAAAGGRPVVAALGDERIRYVVEETPGISAARNRALEEAGGAFLVFIDDDERPHPGWLARLLETQARTSAAAVVGAVVSDFDGDLDPWVGAGGFFERRRLATGTPITVAATNNLLLDLAVVRSTGVRFDGGFGLTGGSDTLFTRQLTDTGALMVWCDEAVVTDRVPAPRMSRDWVVRRSFRYGNTAARVALVLAPTGPGRLAARLKATAQGLPRVAVGLGRWLLGATLRSSTHEARGARTAARGAGMLAGAVGVVYAEYRRKAAA</sequence>
<comment type="similarity">
    <text evidence="2">Belongs to the glycosyltransferase 2 family.</text>
</comment>
<protein>
    <submittedName>
        <fullName evidence="6">Glycosyl transferase family 2</fullName>
    </submittedName>
</protein>
<evidence type="ECO:0000256" key="3">
    <source>
        <dbReference type="ARBA" id="ARBA00022676"/>
    </source>
</evidence>
<keyword evidence="3" id="KW-0328">Glycosyltransferase</keyword>
<dbReference type="Gene3D" id="3.90.550.10">
    <property type="entry name" value="Spore Coat Polysaccharide Biosynthesis Protein SpsA, Chain A"/>
    <property type="match status" value="1"/>
</dbReference>
<keyword evidence="7" id="KW-1185">Reference proteome</keyword>
<name>A0A1G7JPW8_9ACTN</name>
<proteinExistence type="inferred from homology"/>
<dbReference type="Proteomes" id="UP000199406">
    <property type="component" value="Unassembled WGS sequence"/>
</dbReference>
<dbReference type="InterPro" id="IPR029044">
    <property type="entry name" value="Nucleotide-diphossugar_trans"/>
</dbReference>
<dbReference type="PANTHER" id="PTHR43179">
    <property type="entry name" value="RHAMNOSYLTRANSFERASE WBBL"/>
    <property type="match status" value="1"/>
</dbReference>
<comment type="pathway">
    <text evidence="1">Cell wall biogenesis; cell wall polysaccharide biosynthesis.</text>
</comment>
<organism evidence="6 7">
    <name type="scientific">Blastococcus aurantiacus</name>
    <dbReference type="NCBI Taxonomy" id="1550231"/>
    <lineage>
        <taxon>Bacteria</taxon>
        <taxon>Bacillati</taxon>
        <taxon>Actinomycetota</taxon>
        <taxon>Actinomycetes</taxon>
        <taxon>Geodermatophilales</taxon>
        <taxon>Geodermatophilaceae</taxon>
        <taxon>Blastococcus</taxon>
    </lineage>
</organism>
<gene>
    <name evidence="6" type="ORF">SAMN05660662_1646</name>
</gene>
<accession>A0A1G7JPW8</accession>
<dbReference type="OrthoDB" id="3180470at2"/>
<feature type="domain" description="Glycosyltransferase 2-like" evidence="5">
    <location>
        <begin position="10"/>
        <end position="160"/>
    </location>
</feature>
<dbReference type="GO" id="GO:0016757">
    <property type="term" value="F:glycosyltransferase activity"/>
    <property type="evidence" value="ECO:0007669"/>
    <property type="project" value="UniProtKB-KW"/>
</dbReference>
<evidence type="ECO:0000256" key="4">
    <source>
        <dbReference type="ARBA" id="ARBA00022679"/>
    </source>
</evidence>
<dbReference type="SUPFAM" id="SSF53448">
    <property type="entry name" value="Nucleotide-diphospho-sugar transferases"/>
    <property type="match status" value="1"/>
</dbReference>
<evidence type="ECO:0000256" key="2">
    <source>
        <dbReference type="ARBA" id="ARBA00006739"/>
    </source>
</evidence>
<dbReference type="InterPro" id="IPR001173">
    <property type="entry name" value="Glyco_trans_2-like"/>
</dbReference>
<dbReference type="PANTHER" id="PTHR43179:SF12">
    <property type="entry name" value="GALACTOFURANOSYLTRANSFERASE GLFT2"/>
    <property type="match status" value="1"/>
</dbReference>
<evidence type="ECO:0000259" key="5">
    <source>
        <dbReference type="Pfam" id="PF00535"/>
    </source>
</evidence>
<reference evidence="7" key="1">
    <citation type="submission" date="2016-10" db="EMBL/GenBank/DDBJ databases">
        <authorList>
            <person name="Varghese N."/>
            <person name="Submissions S."/>
        </authorList>
    </citation>
    <scope>NUCLEOTIDE SEQUENCE [LARGE SCALE GENOMIC DNA]</scope>
    <source>
        <strain evidence="7">DSM 44268</strain>
    </source>
</reference>
<evidence type="ECO:0000313" key="6">
    <source>
        <dbReference type="EMBL" id="SDF26963.1"/>
    </source>
</evidence>
<evidence type="ECO:0000256" key="1">
    <source>
        <dbReference type="ARBA" id="ARBA00004776"/>
    </source>
</evidence>
<dbReference type="RefSeq" id="WP_091764692.1">
    <property type="nucleotide sequence ID" value="NZ_FNBT01000002.1"/>
</dbReference>
<dbReference type="Pfam" id="PF00535">
    <property type="entry name" value="Glycos_transf_2"/>
    <property type="match status" value="1"/>
</dbReference>
<keyword evidence="4 6" id="KW-0808">Transferase</keyword>
<dbReference type="EMBL" id="FNBT01000002">
    <property type="protein sequence ID" value="SDF26963.1"/>
    <property type="molecule type" value="Genomic_DNA"/>
</dbReference>
<dbReference type="AlphaFoldDB" id="A0A1G7JPW8"/>